<evidence type="ECO:0000313" key="6">
    <source>
        <dbReference type="Proteomes" id="UP000632740"/>
    </source>
</evidence>
<dbReference type="GO" id="GO:0030247">
    <property type="term" value="F:polysaccharide binding"/>
    <property type="evidence" value="ECO:0007669"/>
    <property type="project" value="UniProtKB-UniRule"/>
</dbReference>
<feature type="region of interest" description="Disordered" evidence="3">
    <location>
        <begin position="240"/>
        <end position="273"/>
    </location>
</feature>
<dbReference type="PROSITE" id="PS51318">
    <property type="entry name" value="TAT"/>
    <property type="match status" value="1"/>
</dbReference>
<protein>
    <recommendedName>
        <fullName evidence="4">CBM2 domain-containing protein</fullName>
    </recommendedName>
</protein>
<dbReference type="GO" id="GO:0004622">
    <property type="term" value="F:phosphatidylcholine lysophospholipase activity"/>
    <property type="evidence" value="ECO:0007669"/>
    <property type="project" value="TreeGrafter"/>
</dbReference>
<gene>
    <name evidence="5" type="ORF">Cch01nite_34980</name>
</gene>
<dbReference type="Gene3D" id="3.40.50.1110">
    <property type="entry name" value="SGNH hydrolase"/>
    <property type="match status" value="1"/>
</dbReference>
<comment type="caution">
    <text evidence="5">The sequence shown here is derived from an EMBL/GenBank/DDBJ whole genome shotgun (WGS) entry which is preliminary data.</text>
</comment>
<dbReference type="RefSeq" id="WP_203757789.1">
    <property type="nucleotide sequence ID" value="NZ_BONK01000013.1"/>
</dbReference>
<dbReference type="InterPro" id="IPR036514">
    <property type="entry name" value="SGNH_hydro_sf"/>
</dbReference>
<feature type="compositionally biased region" description="Pro residues" evidence="3">
    <location>
        <begin position="248"/>
        <end position="273"/>
    </location>
</feature>
<evidence type="ECO:0000256" key="3">
    <source>
        <dbReference type="SAM" id="MobiDB-lite"/>
    </source>
</evidence>
<dbReference type="PROSITE" id="PS51173">
    <property type="entry name" value="CBM2"/>
    <property type="match status" value="1"/>
</dbReference>
<dbReference type="SMART" id="SM00637">
    <property type="entry name" value="CBD_II"/>
    <property type="match status" value="1"/>
</dbReference>
<keyword evidence="6" id="KW-1185">Reference proteome</keyword>
<dbReference type="Pfam" id="PF00553">
    <property type="entry name" value="CBM_2"/>
    <property type="match status" value="1"/>
</dbReference>
<name>A0A919P7M8_9CELL</name>
<dbReference type="AlphaFoldDB" id="A0A919P7M8"/>
<dbReference type="Proteomes" id="UP000632740">
    <property type="component" value="Unassembled WGS sequence"/>
</dbReference>
<dbReference type="PANTHER" id="PTHR30383:SF2">
    <property type="entry name" value="CELLULOSE-BINDING PROTEIN"/>
    <property type="match status" value="1"/>
</dbReference>
<dbReference type="EMBL" id="BONK01000013">
    <property type="protein sequence ID" value="GIG22774.1"/>
    <property type="molecule type" value="Genomic_DNA"/>
</dbReference>
<evidence type="ECO:0000313" key="5">
    <source>
        <dbReference type="EMBL" id="GIG22774.1"/>
    </source>
</evidence>
<organism evidence="5 6">
    <name type="scientific">Cellulomonas chitinilytica</name>
    <dbReference type="NCBI Taxonomy" id="398759"/>
    <lineage>
        <taxon>Bacteria</taxon>
        <taxon>Bacillati</taxon>
        <taxon>Actinomycetota</taxon>
        <taxon>Actinomycetes</taxon>
        <taxon>Micrococcales</taxon>
        <taxon>Cellulomonadaceae</taxon>
        <taxon>Cellulomonas</taxon>
    </lineage>
</organism>
<dbReference type="SUPFAM" id="SSF49384">
    <property type="entry name" value="Carbohydrate-binding domain"/>
    <property type="match status" value="1"/>
</dbReference>
<keyword evidence="2" id="KW-0326">Glycosidase</keyword>
<keyword evidence="1" id="KW-0378">Hydrolase</keyword>
<dbReference type="InterPro" id="IPR012291">
    <property type="entry name" value="CBM2_carb-bd_dom_sf"/>
</dbReference>
<dbReference type="InterPro" id="IPR013830">
    <property type="entry name" value="SGNH_hydro"/>
</dbReference>
<dbReference type="GO" id="GO:0005975">
    <property type="term" value="P:carbohydrate metabolic process"/>
    <property type="evidence" value="ECO:0007669"/>
    <property type="project" value="InterPro"/>
</dbReference>
<accession>A0A919P7M8</accession>
<dbReference type="InterPro" id="IPR001919">
    <property type="entry name" value="CBD2"/>
</dbReference>
<dbReference type="Pfam" id="PF13472">
    <property type="entry name" value="Lipase_GDSL_2"/>
    <property type="match status" value="1"/>
</dbReference>
<evidence type="ECO:0000256" key="1">
    <source>
        <dbReference type="ARBA" id="ARBA00022801"/>
    </source>
</evidence>
<reference evidence="5" key="1">
    <citation type="submission" date="2021-01" db="EMBL/GenBank/DDBJ databases">
        <title>Whole genome shotgun sequence of Cellulomonas chitinilytica NBRC 110799.</title>
        <authorList>
            <person name="Komaki H."/>
            <person name="Tamura T."/>
        </authorList>
    </citation>
    <scope>NUCLEOTIDE SEQUENCE</scope>
    <source>
        <strain evidence="5">NBRC 110799</strain>
    </source>
</reference>
<dbReference type="InterPro" id="IPR006311">
    <property type="entry name" value="TAT_signal"/>
</dbReference>
<evidence type="ECO:0000259" key="4">
    <source>
        <dbReference type="PROSITE" id="PS51173"/>
    </source>
</evidence>
<proteinExistence type="predicted"/>
<dbReference type="SUPFAM" id="SSF52266">
    <property type="entry name" value="SGNH hydrolase"/>
    <property type="match status" value="1"/>
</dbReference>
<feature type="domain" description="CBM2" evidence="4">
    <location>
        <begin position="278"/>
        <end position="378"/>
    </location>
</feature>
<dbReference type="PANTHER" id="PTHR30383">
    <property type="entry name" value="THIOESTERASE 1/PROTEASE 1/LYSOPHOSPHOLIPASE L1"/>
    <property type="match status" value="1"/>
</dbReference>
<dbReference type="CDD" id="cd01833">
    <property type="entry name" value="XynB_like"/>
    <property type="match status" value="1"/>
</dbReference>
<dbReference type="InterPro" id="IPR051532">
    <property type="entry name" value="Ester_Hydrolysis_Enzymes"/>
</dbReference>
<dbReference type="GO" id="GO:0004553">
    <property type="term" value="F:hydrolase activity, hydrolyzing O-glycosyl compounds"/>
    <property type="evidence" value="ECO:0007669"/>
    <property type="project" value="InterPro"/>
</dbReference>
<dbReference type="InterPro" id="IPR008965">
    <property type="entry name" value="CBM2/CBM3_carb-bd_dom_sf"/>
</dbReference>
<evidence type="ECO:0000256" key="2">
    <source>
        <dbReference type="ARBA" id="ARBA00023295"/>
    </source>
</evidence>
<dbReference type="Gene3D" id="2.60.40.290">
    <property type="match status" value="1"/>
</dbReference>
<sequence>MTTRPTTGLTRRLAGVLAALALLVGGALALAGPTSAADPVRIMALGDSITGSPGCWRALLWQKLQQTGYTNIDMVGTLPAQGCGFTYDGDNEGHGGYLVTNVAAQNQLVGWLSSAHPDVVVMHFGTNDVWSNISTQQILAAYTTLVNQMRASNPRMKILVAQIIPVAPSSCAECPGRTTALNAAIPGWAAGLTTSASPVTVVDQWTGWVPSTDTGDGVHPNDAGIVKMADRWYPALKAALDGTTPTTTPTPTPTPTSTPTVTPTPTPTPSPTYTMPTPPPGTPGCIATYTLASTWPGGFVASLRVTAVNGPITGWWVNFSLPDGKVANAWSAQQTMTGDPLQFANAPWNGTLAVGQHTDFGFQGTGSGQVAALYCTPR</sequence>